<evidence type="ECO:0000313" key="2">
    <source>
        <dbReference type="Proteomes" id="UP000749559"/>
    </source>
</evidence>
<accession>A0A8S4Q8F8</accession>
<protein>
    <submittedName>
        <fullName evidence="1">Uncharacterized protein</fullName>
    </submittedName>
</protein>
<evidence type="ECO:0000313" key="1">
    <source>
        <dbReference type="EMBL" id="CAH1800697.1"/>
    </source>
</evidence>
<dbReference type="Proteomes" id="UP000749559">
    <property type="component" value="Unassembled WGS sequence"/>
</dbReference>
<proteinExistence type="predicted"/>
<comment type="caution">
    <text evidence="1">The sequence shown here is derived from an EMBL/GenBank/DDBJ whole genome shotgun (WGS) entry which is preliminary data.</text>
</comment>
<dbReference type="EMBL" id="CAIIXF020000012">
    <property type="protein sequence ID" value="CAH1800697.1"/>
    <property type="molecule type" value="Genomic_DNA"/>
</dbReference>
<dbReference type="AlphaFoldDB" id="A0A8S4Q8F8"/>
<reference evidence="1" key="1">
    <citation type="submission" date="2022-03" db="EMBL/GenBank/DDBJ databases">
        <authorList>
            <person name="Martin C."/>
        </authorList>
    </citation>
    <scope>NUCLEOTIDE SEQUENCE</scope>
</reference>
<dbReference type="OrthoDB" id="6139803at2759"/>
<organism evidence="1 2">
    <name type="scientific">Owenia fusiformis</name>
    <name type="common">Polychaete worm</name>
    <dbReference type="NCBI Taxonomy" id="6347"/>
    <lineage>
        <taxon>Eukaryota</taxon>
        <taxon>Metazoa</taxon>
        <taxon>Spiralia</taxon>
        <taxon>Lophotrochozoa</taxon>
        <taxon>Annelida</taxon>
        <taxon>Polychaeta</taxon>
        <taxon>Sedentaria</taxon>
        <taxon>Canalipalpata</taxon>
        <taxon>Sabellida</taxon>
        <taxon>Oweniida</taxon>
        <taxon>Oweniidae</taxon>
        <taxon>Owenia</taxon>
    </lineage>
</organism>
<name>A0A8S4Q8F8_OWEFU</name>
<keyword evidence="2" id="KW-1185">Reference proteome</keyword>
<gene>
    <name evidence="1" type="ORF">OFUS_LOCUS24552</name>
</gene>
<sequence>MYSSYVASNFDYCSALYGSASLALLAKLDKLHYQAGVICAGVLHGSDTSKVFQCLNWKTLSQRRNEKNVRIMFKINKRNVAQYICDIFDKYRNPATRLLRHSMPYNIPTNVSIRLLKAPVLNIIKQWNNLSQLIRELPTISSFKNAVRSTILPNINFIPTTKLNLTRSNEKILNRLRVDFFLKEHFFSHNFIGVTDNKCPCGSLENTKHFLLSCPRHTDDRTNMITALRQNNLLYDENIYTNRNDQVKYLLYENTLSRDSQNLLLNIVLNFVRSCYIHPLRI</sequence>